<dbReference type="AlphaFoldDB" id="A0A2I0AIH0"/>
<organism evidence="7 8">
    <name type="scientific">Apostasia shenzhenica</name>
    <dbReference type="NCBI Taxonomy" id="1088818"/>
    <lineage>
        <taxon>Eukaryota</taxon>
        <taxon>Viridiplantae</taxon>
        <taxon>Streptophyta</taxon>
        <taxon>Embryophyta</taxon>
        <taxon>Tracheophyta</taxon>
        <taxon>Spermatophyta</taxon>
        <taxon>Magnoliopsida</taxon>
        <taxon>Liliopsida</taxon>
        <taxon>Asparagales</taxon>
        <taxon>Orchidaceae</taxon>
        <taxon>Apostasioideae</taxon>
        <taxon>Apostasia</taxon>
    </lineage>
</organism>
<proteinExistence type="inferred from homology"/>
<dbReference type="InterPro" id="IPR039455">
    <property type="entry name" value="EPFL"/>
</dbReference>
<sequence length="94" mass="10320">MKIFGECLPGPAAAHRGLLGPGSYPPRCTHKCGRCRPCLAVHVPVPPAGTPGIPATDEYYPEAWRWGFREEVILDYQSSSCYDRKLGLREGDCS</sequence>
<dbReference type="Pfam" id="PF17181">
    <property type="entry name" value="EPF"/>
    <property type="match status" value="1"/>
</dbReference>
<dbReference type="PANTHER" id="PTHR33109">
    <property type="entry name" value="EPIDERMAL PATTERNING FACTOR-LIKE PROTEIN 4"/>
    <property type="match status" value="1"/>
</dbReference>
<gene>
    <name evidence="7" type="primary">EPFL6</name>
    <name evidence="7" type="ORF">AXF42_Ash003988</name>
</gene>
<keyword evidence="8" id="KW-1185">Reference proteome</keyword>
<evidence type="ECO:0000313" key="7">
    <source>
        <dbReference type="EMBL" id="PKA55349.1"/>
    </source>
</evidence>
<name>A0A2I0AIH0_9ASPA</name>
<keyword evidence="6" id="KW-0217">Developmental protein</keyword>
<dbReference type="GO" id="GO:0010052">
    <property type="term" value="P:guard cell differentiation"/>
    <property type="evidence" value="ECO:0007669"/>
    <property type="project" value="UniProtKB-UniRule"/>
</dbReference>
<dbReference type="GO" id="GO:0005576">
    <property type="term" value="C:extracellular region"/>
    <property type="evidence" value="ECO:0007669"/>
    <property type="project" value="UniProtKB-SubCell"/>
</dbReference>
<evidence type="ECO:0000313" key="8">
    <source>
        <dbReference type="Proteomes" id="UP000236161"/>
    </source>
</evidence>
<dbReference type="Proteomes" id="UP000236161">
    <property type="component" value="Unassembled WGS sequence"/>
</dbReference>
<evidence type="ECO:0000256" key="1">
    <source>
        <dbReference type="ARBA" id="ARBA00004613"/>
    </source>
</evidence>
<dbReference type="EMBL" id="KZ451980">
    <property type="protein sequence ID" value="PKA55349.1"/>
    <property type="molecule type" value="Genomic_DNA"/>
</dbReference>
<evidence type="ECO:0000256" key="4">
    <source>
        <dbReference type="ARBA" id="ARBA00022729"/>
    </source>
</evidence>
<comment type="subcellular location">
    <subcellularLocation>
        <location evidence="1 6">Secreted</location>
    </subcellularLocation>
</comment>
<evidence type="ECO:0000256" key="2">
    <source>
        <dbReference type="ARBA" id="ARBA00008127"/>
    </source>
</evidence>
<accession>A0A2I0AIH0</accession>
<comment type="similarity">
    <text evidence="2 6">Belongs to the plant cysteine rich small secretory peptide family. Epidermal patterning factor subfamily.</text>
</comment>
<keyword evidence="5" id="KW-1015">Disulfide bond</keyword>
<keyword evidence="3 6" id="KW-0964">Secreted</keyword>
<evidence type="ECO:0000256" key="5">
    <source>
        <dbReference type="ARBA" id="ARBA00023157"/>
    </source>
</evidence>
<comment type="function">
    <text evidence="6">Controls stomatal patterning.</text>
</comment>
<reference evidence="7 8" key="1">
    <citation type="journal article" date="2017" name="Nature">
        <title>The Apostasia genome and the evolution of orchids.</title>
        <authorList>
            <person name="Zhang G.Q."/>
            <person name="Liu K.W."/>
            <person name="Li Z."/>
            <person name="Lohaus R."/>
            <person name="Hsiao Y.Y."/>
            <person name="Niu S.C."/>
            <person name="Wang J.Y."/>
            <person name="Lin Y.C."/>
            <person name="Xu Q."/>
            <person name="Chen L.J."/>
            <person name="Yoshida K."/>
            <person name="Fujiwara S."/>
            <person name="Wang Z.W."/>
            <person name="Zhang Y.Q."/>
            <person name="Mitsuda N."/>
            <person name="Wang M."/>
            <person name="Liu G.H."/>
            <person name="Pecoraro L."/>
            <person name="Huang H.X."/>
            <person name="Xiao X.J."/>
            <person name="Lin M."/>
            <person name="Wu X.Y."/>
            <person name="Wu W.L."/>
            <person name="Chen Y.Y."/>
            <person name="Chang S.B."/>
            <person name="Sakamoto S."/>
            <person name="Ohme-Takagi M."/>
            <person name="Yagi M."/>
            <person name="Zeng S.J."/>
            <person name="Shen C.Y."/>
            <person name="Yeh C.M."/>
            <person name="Luo Y.B."/>
            <person name="Tsai W.C."/>
            <person name="Van de Peer Y."/>
            <person name="Liu Z.J."/>
        </authorList>
    </citation>
    <scope>NUCLEOTIDE SEQUENCE [LARGE SCALE GENOMIC DNA]</scope>
    <source>
        <strain evidence="8">cv. Shenzhen</strain>
        <tissue evidence="7">Stem</tissue>
    </source>
</reference>
<evidence type="ECO:0000256" key="3">
    <source>
        <dbReference type="ARBA" id="ARBA00022525"/>
    </source>
</evidence>
<evidence type="ECO:0000256" key="6">
    <source>
        <dbReference type="RuleBase" id="RU367102"/>
    </source>
</evidence>
<keyword evidence="4" id="KW-0732">Signal</keyword>
<dbReference type="STRING" id="1088818.A0A2I0AIH0"/>
<protein>
    <recommendedName>
        <fullName evidence="6">Epidermal patterning factor-like protein</fullName>
    </recommendedName>
</protein>
<dbReference type="OrthoDB" id="1937916at2759"/>
<dbReference type="PANTHER" id="PTHR33109:SF4">
    <property type="entry name" value="EPIDERMAL PATTERNING FACTOR-LIKE PROTEIN 6"/>
    <property type="match status" value="1"/>
</dbReference>